<evidence type="ECO:0000313" key="3">
    <source>
        <dbReference type="EMBL" id="GMG87166.1"/>
    </source>
</evidence>
<dbReference type="PANTHER" id="PTHR19328">
    <property type="entry name" value="HEDGEHOG-INTERACTING PROTEIN"/>
    <property type="match status" value="1"/>
</dbReference>
<protein>
    <submittedName>
        <fullName evidence="3">PQQ-dependent sugar dehydrogenase</fullName>
    </submittedName>
</protein>
<accession>A0ABQ6LYN0</accession>
<keyword evidence="4" id="KW-1185">Reference proteome</keyword>
<evidence type="ECO:0000259" key="2">
    <source>
        <dbReference type="Pfam" id="PF07995"/>
    </source>
</evidence>
<dbReference type="SUPFAM" id="SSF50952">
    <property type="entry name" value="Soluble quinoprotein glucose dehydrogenase"/>
    <property type="match status" value="1"/>
</dbReference>
<gene>
    <name evidence="3" type="ORF">MNKW57_14870</name>
</gene>
<name>A0ABQ6LYN0_9GAMM</name>
<dbReference type="Pfam" id="PF07995">
    <property type="entry name" value="GSDH"/>
    <property type="match status" value="1"/>
</dbReference>
<dbReference type="InterPro" id="IPR012938">
    <property type="entry name" value="Glc/Sorbosone_DH"/>
</dbReference>
<sequence length="380" mass="40956">MPVKINAWAGFMSLALFAGAATAEPPQEVPLGAEINSDAFTVTELNTELQLPWGLSFLPDGRMLVAERGGRLVMLDADGGNLREVGGLPEIYVKSQGGLFEAMPAPDFAQTGEIFISYAHGTDKANGTRLSRATLRDGQLENLEPVFTVEPLKDTPAHFGGRMAFLPDGTLLLTTGDGFDMREDAQKLDGLLGKVVRINRDGSVPADNPYASSKGAGAKVWTYGHRNPQGLVYDAASDSVIMHEHGPRGGDEVNILQAGKNYGWPVITYGVDYSGAIISPFTEYEGMEQPLMHWTPSIAPAGLAIYRGDLFPQWDGDLLVAALAGRHLRLVDMEGGKAVAQQVLLSDLNERIRDVRVGPDGAIYLLTDSIEGKLLKLEPR</sequence>
<reference evidence="3 4" key="1">
    <citation type="submission" date="2023-04" db="EMBL/GenBank/DDBJ databases">
        <title>Marinobulbifer ophiurae gen. nov., sp. Nov., isolate from tissue of brittle star Ophioplocus japonicus.</title>
        <authorList>
            <person name="Kawano K."/>
            <person name="Sawayama S."/>
            <person name="Nakagawa S."/>
        </authorList>
    </citation>
    <scope>NUCLEOTIDE SEQUENCE [LARGE SCALE GENOMIC DNA]</scope>
    <source>
        <strain evidence="3 4">NKW57</strain>
    </source>
</reference>
<feature type="chain" id="PRO_5046850813" evidence="1">
    <location>
        <begin position="24"/>
        <end position="380"/>
    </location>
</feature>
<comment type="caution">
    <text evidence="3">The sequence shown here is derived from an EMBL/GenBank/DDBJ whole genome shotgun (WGS) entry which is preliminary data.</text>
</comment>
<evidence type="ECO:0000256" key="1">
    <source>
        <dbReference type="SAM" id="SignalP"/>
    </source>
</evidence>
<dbReference type="RefSeq" id="WP_285763803.1">
    <property type="nucleotide sequence ID" value="NZ_BSYJ01000003.1"/>
</dbReference>
<dbReference type="EMBL" id="BSYJ01000003">
    <property type="protein sequence ID" value="GMG87166.1"/>
    <property type="molecule type" value="Genomic_DNA"/>
</dbReference>
<feature type="domain" description="Glucose/Sorbosone dehydrogenase" evidence="2">
    <location>
        <begin position="49"/>
        <end position="376"/>
    </location>
</feature>
<feature type="signal peptide" evidence="1">
    <location>
        <begin position="1"/>
        <end position="23"/>
    </location>
</feature>
<dbReference type="InterPro" id="IPR011042">
    <property type="entry name" value="6-blade_b-propeller_TolB-like"/>
</dbReference>
<organism evidence="3 4">
    <name type="scientific">Biformimicrobium ophioploci</name>
    <dbReference type="NCBI Taxonomy" id="3036711"/>
    <lineage>
        <taxon>Bacteria</taxon>
        <taxon>Pseudomonadati</taxon>
        <taxon>Pseudomonadota</taxon>
        <taxon>Gammaproteobacteria</taxon>
        <taxon>Cellvibrionales</taxon>
        <taxon>Microbulbiferaceae</taxon>
        <taxon>Biformimicrobium</taxon>
    </lineage>
</organism>
<keyword evidence="1" id="KW-0732">Signal</keyword>
<proteinExistence type="predicted"/>
<dbReference type="Proteomes" id="UP001224392">
    <property type="component" value="Unassembled WGS sequence"/>
</dbReference>
<dbReference type="Gene3D" id="2.120.10.30">
    <property type="entry name" value="TolB, C-terminal domain"/>
    <property type="match status" value="1"/>
</dbReference>
<dbReference type="InterPro" id="IPR011041">
    <property type="entry name" value="Quinoprot_gluc/sorb_DH_b-prop"/>
</dbReference>
<dbReference type="PANTHER" id="PTHR19328:SF75">
    <property type="entry name" value="ALDOSE SUGAR DEHYDROGENASE YLII"/>
    <property type="match status" value="1"/>
</dbReference>
<evidence type="ECO:0000313" key="4">
    <source>
        <dbReference type="Proteomes" id="UP001224392"/>
    </source>
</evidence>